<evidence type="ECO:0000313" key="3">
    <source>
        <dbReference type="Proteomes" id="UP000186684"/>
    </source>
</evidence>
<proteinExistence type="predicted"/>
<dbReference type="STRING" id="633194.SAMN05421759_10271"/>
<keyword evidence="3" id="KW-1185">Reference proteome</keyword>
<feature type="chain" id="PRO_5012998260" description="Outer membrane protein" evidence="1">
    <location>
        <begin position="32"/>
        <end position="315"/>
    </location>
</feature>
<name>A0A1N7KU94_9RHOB</name>
<keyword evidence="1" id="KW-0732">Signal</keyword>
<dbReference type="EMBL" id="FTOQ01000002">
    <property type="protein sequence ID" value="SIS65134.1"/>
    <property type="molecule type" value="Genomic_DNA"/>
</dbReference>
<dbReference type="Proteomes" id="UP000186684">
    <property type="component" value="Unassembled WGS sequence"/>
</dbReference>
<dbReference type="OrthoDB" id="7721289at2"/>
<dbReference type="RefSeq" id="WP_083950467.1">
    <property type="nucleotide sequence ID" value="NZ_FTOQ01000002.1"/>
</dbReference>
<dbReference type="AlphaFoldDB" id="A0A1N7KU94"/>
<sequence length="315" mass="34205">MTSPNLFHAACRAVAAFAVLFGATLLPDAGAAQDRTQIGYGRLIVNDSAGELKDRWQTGNVVSSRVWGYGWDGQAPARPGDLLELRFNGQIIAPANLRDFNPDDRLYAGSLSLGLHTHFTRGGTEVALGGDLVMTGPQTRLDDFQDMLHDLLNIVRPGDDVTDEQVEDGFHPTLVAEAGRQIAFGASGNLRPFTELRWGAETLARVGVDVTFGQFGVGELLARDPVTGTRYQVVTKDPVGTSLYLGADVAQVASSVYLPDDRGPDLEETRTRLRAGLNWQGEAWGVQYGVTYLSEEFEGQPEGQFLGSARIKYNF</sequence>
<reference evidence="3" key="1">
    <citation type="submission" date="2017-01" db="EMBL/GenBank/DDBJ databases">
        <authorList>
            <person name="Varghese N."/>
            <person name="Submissions S."/>
        </authorList>
    </citation>
    <scope>NUCLEOTIDE SEQUENCE [LARGE SCALE GENOMIC DNA]</scope>
    <source>
        <strain evidence="3">DSM 29430</strain>
    </source>
</reference>
<feature type="signal peptide" evidence="1">
    <location>
        <begin position="1"/>
        <end position="31"/>
    </location>
</feature>
<gene>
    <name evidence="2" type="ORF">SAMN05421759_10271</name>
</gene>
<evidence type="ECO:0000256" key="1">
    <source>
        <dbReference type="SAM" id="SignalP"/>
    </source>
</evidence>
<dbReference type="Gene3D" id="2.40.128.140">
    <property type="entry name" value="Outer membrane protein"/>
    <property type="match status" value="1"/>
</dbReference>
<evidence type="ECO:0008006" key="4">
    <source>
        <dbReference type="Google" id="ProtNLM"/>
    </source>
</evidence>
<evidence type="ECO:0000313" key="2">
    <source>
        <dbReference type="EMBL" id="SIS65134.1"/>
    </source>
</evidence>
<dbReference type="InterPro" id="IPR037107">
    <property type="entry name" value="Put_OMP_sf"/>
</dbReference>
<dbReference type="InterPro" id="IPR018707">
    <property type="entry name" value="LpxR"/>
</dbReference>
<dbReference type="Pfam" id="PF09982">
    <property type="entry name" value="LpxR"/>
    <property type="match status" value="1"/>
</dbReference>
<organism evidence="2 3">
    <name type="scientific">Roseivivax lentus</name>
    <dbReference type="NCBI Taxonomy" id="633194"/>
    <lineage>
        <taxon>Bacteria</taxon>
        <taxon>Pseudomonadati</taxon>
        <taxon>Pseudomonadota</taxon>
        <taxon>Alphaproteobacteria</taxon>
        <taxon>Rhodobacterales</taxon>
        <taxon>Roseobacteraceae</taxon>
        <taxon>Roseivivax</taxon>
    </lineage>
</organism>
<protein>
    <recommendedName>
        <fullName evidence="4">Outer membrane protein</fullName>
    </recommendedName>
</protein>
<accession>A0A1N7KU94</accession>